<dbReference type="PANTHER" id="PTHR47506:SF6">
    <property type="entry name" value="HTH-TYPE TRANSCRIPTIONAL REPRESSOR NEMR"/>
    <property type="match status" value="1"/>
</dbReference>
<name>A0ABY5VKL5_9FIRM</name>
<keyword evidence="3" id="KW-0804">Transcription</keyword>
<dbReference type="Proteomes" id="UP001060164">
    <property type="component" value="Chromosome"/>
</dbReference>
<protein>
    <submittedName>
        <fullName evidence="6">TetR/AcrR family transcriptional regulator</fullName>
    </submittedName>
</protein>
<dbReference type="Gene3D" id="1.10.357.10">
    <property type="entry name" value="Tetracycline Repressor, domain 2"/>
    <property type="match status" value="1"/>
</dbReference>
<dbReference type="Gene3D" id="1.10.10.60">
    <property type="entry name" value="Homeodomain-like"/>
    <property type="match status" value="1"/>
</dbReference>
<dbReference type="PROSITE" id="PS50977">
    <property type="entry name" value="HTH_TETR_2"/>
    <property type="match status" value="1"/>
</dbReference>
<dbReference type="InterPro" id="IPR041612">
    <property type="entry name" value="YfiR_C"/>
</dbReference>
<dbReference type="PANTHER" id="PTHR47506">
    <property type="entry name" value="TRANSCRIPTIONAL REGULATORY PROTEIN"/>
    <property type="match status" value="1"/>
</dbReference>
<feature type="DNA-binding region" description="H-T-H motif" evidence="4">
    <location>
        <begin position="29"/>
        <end position="48"/>
    </location>
</feature>
<dbReference type="Pfam" id="PF17922">
    <property type="entry name" value="TetR_C_17"/>
    <property type="match status" value="1"/>
</dbReference>
<dbReference type="Pfam" id="PF00440">
    <property type="entry name" value="TetR_N"/>
    <property type="match status" value="1"/>
</dbReference>
<dbReference type="InterPro" id="IPR001647">
    <property type="entry name" value="HTH_TetR"/>
</dbReference>
<evidence type="ECO:0000256" key="1">
    <source>
        <dbReference type="ARBA" id="ARBA00023015"/>
    </source>
</evidence>
<gene>
    <name evidence="6" type="ORF">NQ502_06920</name>
</gene>
<evidence type="ECO:0000256" key="2">
    <source>
        <dbReference type="ARBA" id="ARBA00023125"/>
    </source>
</evidence>
<dbReference type="SUPFAM" id="SSF48498">
    <property type="entry name" value="Tetracyclin repressor-like, C-terminal domain"/>
    <property type="match status" value="1"/>
</dbReference>
<feature type="domain" description="HTH tetR-type" evidence="5">
    <location>
        <begin position="6"/>
        <end position="66"/>
    </location>
</feature>
<dbReference type="InterPro" id="IPR009057">
    <property type="entry name" value="Homeodomain-like_sf"/>
</dbReference>
<sequence length="191" mass="22155">MGNKGLKTKEVIRQQAYRLFAEKGFSAISMKDLCDACGLSRGGLYRHYGSTQQVFEDILEETLKADEGMVQESMKEGISAGEILEGLLERMRQEMLDEKHSLSYALYEYSVKCDNRFMTEQNRRAKQRWQKLIEYGIQRGEFAPVNVEQITDMILYAYQGVRMWSRMVRLEEKTAQNIVDKIRTDLEGKGL</sequence>
<reference evidence="6" key="1">
    <citation type="journal article" date="2022" name="Cell">
        <title>Design, construction, and in vivo augmentation of a complex gut microbiome.</title>
        <authorList>
            <person name="Cheng A.G."/>
            <person name="Ho P.Y."/>
            <person name="Aranda-Diaz A."/>
            <person name="Jain S."/>
            <person name="Yu F.B."/>
            <person name="Meng X."/>
            <person name="Wang M."/>
            <person name="Iakiviak M."/>
            <person name="Nagashima K."/>
            <person name="Zhao A."/>
            <person name="Murugkar P."/>
            <person name="Patil A."/>
            <person name="Atabakhsh K."/>
            <person name="Weakley A."/>
            <person name="Yan J."/>
            <person name="Brumbaugh A.R."/>
            <person name="Higginbottom S."/>
            <person name="Dimas A."/>
            <person name="Shiver A.L."/>
            <person name="Deutschbauer A."/>
            <person name="Neff N."/>
            <person name="Sonnenburg J.L."/>
            <person name="Huang K.C."/>
            <person name="Fischbach M.A."/>
        </authorList>
    </citation>
    <scope>NUCLEOTIDE SEQUENCE</scope>
    <source>
        <strain evidence="6">DSM 19829</strain>
    </source>
</reference>
<dbReference type="RefSeq" id="WP_028530222.1">
    <property type="nucleotide sequence ID" value="NZ_CABLBR010000049.1"/>
</dbReference>
<evidence type="ECO:0000256" key="4">
    <source>
        <dbReference type="PROSITE-ProRule" id="PRU00335"/>
    </source>
</evidence>
<keyword evidence="1" id="KW-0805">Transcription regulation</keyword>
<proteinExistence type="predicted"/>
<dbReference type="PRINTS" id="PR00455">
    <property type="entry name" value="HTHTETR"/>
</dbReference>
<dbReference type="InterPro" id="IPR036271">
    <property type="entry name" value="Tet_transcr_reg_TetR-rel_C_sf"/>
</dbReference>
<evidence type="ECO:0000313" key="7">
    <source>
        <dbReference type="Proteomes" id="UP001060164"/>
    </source>
</evidence>
<keyword evidence="7" id="KW-1185">Reference proteome</keyword>
<evidence type="ECO:0000259" key="5">
    <source>
        <dbReference type="PROSITE" id="PS50977"/>
    </source>
</evidence>
<accession>A0ABY5VKL5</accession>
<organism evidence="6 7">
    <name type="scientific">Ruminococcus gauvreauii</name>
    <dbReference type="NCBI Taxonomy" id="438033"/>
    <lineage>
        <taxon>Bacteria</taxon>
        <taxon>Bacillati</taxon>
        <taxon>Bacillota</taxon>
        <taxon>Clostridia</taxon>
        <taxon>Eubacteriales</taxon>
        <taxon>Oscillospiraceae</taxon>
        <taxon>Ruminococcus</taxon>
    </lineage>
</organism>
<evidence type="ECO:0000256" key="3">
    <source>
        <dbReference type="ARBA" id="ARBA00023163"/>
    </source>
</evidence>
<evidence type="ECO:0000313" key="6">
    <source>
        <dbReference type="EMBL" id="UWP60761.1"/>
    </source>
</evidence>
<keyword evidence="2 4" id="KW-0238">DNA-binding</keyword>
<dbReference type="SUPFAM" id="SSF46689">
    <property type="entry name" value="Homeodomain-like"/>
    <property type="match status" value="1"/>
</dbReference>
<dbReference type="EMBL" id="CP102290">
    <property type="protein sequence ID" value="UWP60761.1"/>
    <property type="molecule type" value="Genomic_DNA"/>
</dbReference>